<dbReference type="FunFam" id="1.10.10.10:FF:000027">
    <property type="entry name" value="Heat shock transcription factor 1"/>
    <property type="match status" value="1"/>
</dbReference>
<evidence type="ECO:0000256" key="5">
    <source>
        <dbReference type="ARBA" id="ARBA00023125"/>
    </source>
</evidence>
<dbReference type="Proteomes" id="UP000265020">
    <property type="component" value="Unassembled WGS sequence"/>
</dbReference>
<reference evidence="12" key="2">
    <citation type="submission" date="2025-09" db="UniProtKB">
        <authorList>
            <consortium name="Ensembl"/>
        </authorList>
    </citation>
    <scope>IDENTIFICATION</scope>
</reference>
<dbReference type="Ensembl" id="ENSCVAT00000015988.1">
    <property type="protein sequence ID" value="ENSCVAP00000009556.1"/>
    <property type="gene ID" value="ENSCVAG00000011522.1"/>
</dbReference>
<dbReference type="OrthoDB" id="60033at2759"/>
<evidence type="ECO:0000256" key="3">
    <source>
        <dbReference type="ARBA" id="ARBA00023015"/>
    </source>
</evidence>
<keyword evidence="3" id="KW-0805">Transcription regulation</keyword>
<dbReference type="Pfam" id="PF00447">
    <property type="entry name" value="HSF_DNA-bind"/>
    <property type="match status" value="1"/>
</dbReference>
<evidence type="ECO:0000256" key="4">
    <source>
        <dbReference type="ARBA" id="ARBA00023016"/>
    </source>
</evidence>
<dbReference type="GO" id="GO:0005634">
    <property type="term" value="C:nucleus"/>
    <property type="evidence" value="ECO:0007669"/>
    <property type="project" value="UniProtKB-SubCell"/>
</dbReference>
<comment type="similarity">
    <text evidence="2 9">Belongs to the HSF family.</text>
</comment>
<dbReference type="PROSITE" id="PS00434">
    <property type="entry name" value="HSF_DOMAIN"/>
    <property type="match status" value="1"/>
</dbReference>
<dbReference type="CTD" id="3297"/>
<dbReference type="InterPro" id="IPR036390">
    <property type="entry name" value="WH_DNA-bd_sf"/>
</dbReference>
<dbReference type="Gene3D" id="1.10.10.10">
    <property type="entry name" value="Winged helix-like DNA-binding domain superfamily/Winged helix DNA-binding domain"/>
    <property type="match status" value="1"/>
</dbReference>
<dbReference type="PANTHER" id="PTHR10015:SF274">
    <property type="entry name" value="HEAT SHOCK FACTOR PROTEIN 1"/>
    <property type="match status" value="1"/>
</dbReference>
<evidence type="ECO:0000256" key="8">
    <source>
        <dbReference type="ARBA" id="ARBA00023242"/>
    </source>
</evidence>
<dbReference type="STRING" id="28743.ENSCVAP00000009556"/>
<evidence type="ECO:0000256" key="10">
    <source>
        <dbReference type="SAM" id="MobiDB-lite"/>
    </source>
</evidence>
<dbReference type="PANTHER" id="PTHR10015">
    <property type="entry name" value="HEAT SHOCK TRANSCRIPTION FACTOR"/>
    <property type="match status" value="1"/>
</dbReference>
<evidence type="ECO:0000256" key="9">
    <source>
        <dbReference type="RuleBase" id="RU004020"/>
    </source>
</evidence>
<dbReference type="GeneID" id="107094960"/>
<dbReference type="InterPro" id="IPR000232">
    <property type="entry name" value="HSF_DNA-bd"/>
</dbReference>
<dbReference type="SUPFAM" id="SSF46785">
    <property type="entry name" value="Winged helix' DNA-binding domain"/>
    <property type="match status" value="1"/>
</dbReference>
<keyword evidence="7" id="KW-0804">Transcription</keyword>
<evidence type="ECO:0000256" key="6">
    <source>
        <dbReference type="ARBA" id="ARBA00023159"/>
    </source>
</evidence>
<proteinExistence type="inferred from homology"/>
<comment type="subcellular location">
    <subcellularLocation>
        <location evidence="1">Nucleus</location>
    </subcellularLocation>
</comment>
<accession>A0A3Q2CUT3</accession>
<keyword evidence="8" id="KW-0539">Nucleus</keyword>
<name>A0A3Q2CUT3_CYPVA</name>
<dbReference type="GO" id="GO:0043565">
    <property type="term" value="F:sequence-specific DNA binding"/>
    <property type="evidence" value="ECO:0007669"/>
    <property type="project" value="InterPro"/>
</dbReference>
<dbReference type="PRINTS" id="PR00056">
    <property type="entry name" value="HSFDOMAIN"/>
</dbReference>
<evidence type="ECO:0000256" key="7">
    <source>
        <dbReference type="ARBA" id="ARBA00023163"/>
    </source>
</evidence>
<reference evidence="12" key="1">
    <citation type="submission" date="2025-08" db="UniProtKB">
        <authorList>
            <consortium name="Ensembl"/>
        </authorList>
    </citation>
    <scope>IDENTIFICATION</scope>
</reference>
<evidence type="ECO:0000256" key="2">
    <source>
        <dbReference type="ARBA" id="ARBA00006403"/>
    </source>
</evidence>
<dbReference type="GeneTree" id="ENSGT00940000158421"/>
<feature type="region of interest" description="Disordered" evidence="10">
    <location>
        <begin position="535"/>
        <end position="559"/>
    </location>
</feature>
<evidence type="ECO:0000313" key="12">
    <source>
        <dbReference type="Ensembl" id="ENSCVAP00000009556.1"/>
    </source>
</evidence>
<keyword evidence="13" id="KW-1185">Reference proteome</keyword>
<feature type="domain" description="HSF-type DNA-binding" evidence="11">
    <location>
        <begin position="62"/>
        <end position="86"/>
    </location>
</feature>
<sequence length="559" mass="61198">MEFHGVGGGTGGVVVSGGNVPAFLTKLWTLVEDPETDPLICWSPSGTSFHVFDQGRFSKEVLPKFFKHNNMASFIRQLNMYGFRKVVHIEQGGLVKPERDDTEFQHPYFIRGQEHLLENIKRKVTNVSSVRQEEMKISTDEVNKILSDVQQMKGKQETIDSRIIAMKHENEALWREVASLRQKHVQQQKVVNKLIQFLVSLVQTNRIIGVKRKIPLMLNDSSSAHSMPKYSRSLTMEHIQNAAANLLAADSTLNSGPIISDITEEPPSSPEEAVADWTDLGENHATFIKEEPSSPEVEECPVLEVEQDSLPANEDTPLSPTTFINSILQDETPPTQVTSSTATTANSTNTPAAIPVVVVSPSTTGVPTQPAQTIKSPAPVACSNPASAPSPATPKQKCQTIARLDRFLPPPPAGGLSPDVWRILSKLPEKHELSDHVDSIDNGLENLQSILNSQTFTFDPSPFMEFFSSSVPSGDFDLESLDNLLSDEVPKESENGTGKQLVQYTAAPLHVTEPVVLGEADTDLPSLLEYETEPLFNTDTAAGDPPEVLLSPSQLDSSL</sequence>
<keyword evidence="6" id="KW-0010">Activator</keyword>
<evidence type="ECO:0000256" key="1">
    <source>
        <dbReference type="ARBA" id="ARBA00004123"/>
    </source>
</evidence>
<evidence type="ECO:0000259" key="11">
    <source>
        <dbReference type="PROSITE" id="PS00434"/>
    </source>
</evidence>
<dbReference type="GO" id="GO:0003700">
    <property type="term" value="F:DNA-binding transcription factor activity"/>
    <property type="evidence" value="ECO:0007669"/>
    <property type="project" value="InterPro"/>
</dbReference>
<dbReference type="InterPro" id="IPR036388">
    <property type="entry name" value="WH-like_DNA-bd_sf"/>
</dbReference>
<protein>
    <submittedName>
        <fullName evidence="12">Heat shock transcription factor 1</fullName>
    </submittedName>
</protein>
<dbReference type="Pfam" id="PF06546">
    <property type="entry name" value="Vert_HS_TF"/>
    <property type="match status" value="1"/>
</dbReference>
<keyword evidence="5" id="KW-0238">DNA-binding</keyword>
<evidence type="ECO:0000313" key="13">
    <source>
        <dbReference type="Proteomes" id="UP000265020"/>
    </source>
</evidence>
<dbReference type="KEGG" id="cvg:107094960"/>
<dbReference type="SMART" id="SM00415">
    <property type="entry name" value="HSF"/>
    <property type="match status" value="1"/>
</dbReference>
<feature type="region of interest" description="Disordered" evidence="10">
    <location>
        <begin position="367"/>
        <end position="395"/>
    </location>
</feature>
<organism evidence="12 13">
    <name type="scientific">Cyprinodon variegatus</name>
    <name type="common">Sheepshead minnow</name>
    <dbReference type="NCBI Taxonomy" id="28743"/>
    <lineage>
        <taxon>Eukaryota</taxon>
        <taxon>Metazoa</taxon>
        <taxon>Chordata</taxon>
        <taxon>Craniata</taxon>
        <taxon>Vertebrata</taxon>
        <taxon>Euteleostomi</taxon>
        <taxon>Actinopterygii</taxon>
        <taxon>Neopterygii</taxon>
        <taxon>Teleostei</taxon>
        <taxon>Neoteleostei</taxon>
        <taxon>Acanthomorphata</taxon>
        <taxon>Ovalentaria</taxon>
        <taxon>Atherinomorphae</taxon>
        <taxon>Cyprinodontiformes</taxon>
        <taxon>Cyprinodontidae</taxon>
        <taxon>Cyprinodon</taxon>
    </lineage>
</organism>
<dbReference type="AlphaFoldDB" id="A0A3Q2CUT3"/>
<dbReference type="InterPro" id="IPR010542">
    <property type="entry name" value="Vert_HSTF_C"/>
</dbReference>
<dbReference type="RefSeq" id="XP_015246373.1">
    <property type="nucleotide sequence ID" value="XM_015390887.1"/>
</dbReference>
<keyword evidence="4" id="KW-0346">Stress response</keyword>
<feature type="compositionally biased region" description="Low complexity" evidence="10">
    <location>
        <begin position="367"/>
        <end position="394"/>
    </location>
</feature>